<accession>A0A8J8T2R5</accession>
<keyword evidence="2" id="KW-1185">Reference proteome</keyword>
<dbReference type="AlphaFoldDB" id="A0A8J8T2R5"/>
<evidence type="ECO:0000313" key="1">
    <source>
        <dbReference type="EMBL" id="TNV79386.1"/>
    </source>
</evidence>
<gene>
    <name evidence="1" type="ORF">FGO68_gene16980</name>
</gene>
<organism evidence="1 2">
    <name type="scientific">Halteria grandinella</name>
    <dbReference type="NCBI Taxonomy" id="5974"/>
    <lineage>
        <taxon>Eukaryota</taxon>
        <taxon>Sar</taxon>
        <taxon>Alveolata</taxon>
        <taxon>Ciliophora</taxon>
        <taxon>Intramacronucleata</taxon>
        <taxon>Spirotrichea</taxon>
        <taxon>Stichotrichia</taxon>
        <taxon>Sporadotrichida</taxon>
        <taxon>Halteriidae</taxon>
        <taxon>Halteria</taxon>
    </lineage>
</organism>
<dbReference type="EMBL" id="RRYP01008971">
    <property type="protein sequence ID" value="TNV79386.1"/>
    <property type="molecule type" value="Genomic_DNA"/>
</dbReference>
<sequence length="497" mass="58093">MFCTFSSKYKLNYRNIPDWSNKMQSTTANNIFQEKQEQCTCGKNKVRYYCIEKGCKDHQENIFFCDSCFNVLMDREEGHKQKDISTLKIPLQESWMTLFQNEGKIYTEVDAAYRKQKDIIEHLERHDPCNTLGFKGRLIARDKKMLDEFNTEFQVHKAKMQELIANEQTSQLYAYNNLRDQLNARIDRDFQYLTKIGADNYIYKNYYQCIENCSLPKDQYVRETVLQMKLKLANERIEEASNKPQALQNPQDFAEELSTVKHLVLKHEAQLRAYSSIFGNFKGACNIANVCSDFDQVEKLKIQCQGLLVEMNELKKYSDHAIRELESFKPTKPNKGVPPQQQQLLQFQLPDLSMVHSSNAQGASLIEVINPIFSQQVLDAEFGKPELKEIMQQFEWKWSAQQLNQYAVTSRQVQLTQFEGAQRDTQKKLLKGVYYGQMLNEKRDGHGIVCCTDDSNKPFLLECDWKQGVPTNKGRYIEYANGQWKFYEGTVDSIFRQ</sequence>
<reference evidence="1" key="1">
    <citation type="submission" date="2019-06" db="EMBL/GenBank/DDBJ databases">
        <authorList>
            <person name="Zheng W."/>
        </authorList>
    </citation>
    <scope>NUCLEOTIDE SEQUENCE</scope>
    <source>
        <strain evidence="1">QDHG01</strain>
    </source>
</reference>
<proteinExistence type="predicted"/>
<evidence type="ECO:0000313" key="2">
    <source>
        <dbReference type="Proteomes" id="UP000785679"/>
    </source>
</evidence>
<protein>
    <submittedName>
        <fullName evidence="1">Uncharacterized protein</fullName>
    </submittedName>
</protein>
<dbReference type="Proteomes" id="UP000785679">
    <property type="component" value="Unassembled WGS sequence"/>
</dbReference>
<name>A0A8J8T2R5_HALGN</name>
<comment type="caution">
    <text evidence="1">The sequence shown here is derived from an EMBL/GenBank/DDBJ whole genome shotgun (WGS) entry which is preliminary data.</text>
</comment>